<evidence type="ECO:0008006" key="4">
    <source>
        <dbReference type="Google" id="ProtNLM"/>
    </source>
</evidence>
<organism evidence="2 3">
    <name type="scientific">Plectosphaerella plurivora</name>
    <dbReference type="NCBI Taxonomy" id="936078"/>
    <lineage>
        <taxon>Eukaryota</taxon>
        <taxon>Fungi</taxon>
        <taxon>Dikarya</taxon>
        <taxon>Ascomycota</taxon>
        <taxon>Pezizomycotina</taxon>
        <taxon>Sordariomycetes</taxon>
        <taxon>Hypocreomycetidae</taxon>
        <taxon>Glomerellales</taxon>
        <taxon>Plectosphaerellaceae</taxon>
        <taxon>Plectosphaerella</taxon>
    </lineage>
</organism>
<evidence type="ECO:0000256" key="1">
    <source>
        <dbReference type="SAM" id="SignalP"/>
    </source>
</evidence>
<dbReference type="Proteomes" id="UP000770015">
    <property type="component" value="Unassembled WGS sequence"/>
</dbReference>
<accession>A0A9P9A6P3</accession>
<keyword evidence="1" id="KW-0732">Signal</keyword>
<reference evidence="2" key="1">
    <citation type="journal article" date="2021" name="Nat. Commun.">
        <title>Genetic determinants of endophytism in the Arabidopsis root mycobiome.</title>
        <authorList>
            <person name="Mesny F."/>
            <person name="Miyauchi S."/>
            <person name="Thiergart T."/>
            <person name="Pickel B."/>
            <person name="Atanasova L."/>
            <person name="Karlsson M."/>
            <person name="Huettel B."/>
            <person name="Barry K.W."/>
            <person name="Haridas S."/>
            <person name="Chen C."/>
            <person name="Bauer D."/>
            <person name="Andreopoulos W."/>
            <person name="Pangilinan J."/>
            <person name="LaButti K."/>
            <person name="Riley R."/>
            <person name="Lipzen A."/>
            <person name="Clum A."/>
            <person name="Drula E."/>
            <person name="Henrissat B."/>
            <person name="Kohler A."/>
            <person name="Grigoriev I.V."/>
            <person name="Martin F.M."/>
            <person name="Hacquard S."/>
        </authorList>
    </citation>
    <scope>NUCLEOTIDE SEQUENCE</scope>
    <source>
        <strain evidence="2">MPI-SDFR-AT-0117</strain>
    </source>
</reference>
<evidence type="ECO:0000313" key="3">
    <source>
        <dbReference type="Proteomes" id="UP000770015"/>
    </source>
</evidence>
<dbReference type="EMBL" id="JAGSXJ010000026">
    <property type="protein sequence ID" value="KAH6673945.1"/>
    <property type="molecule type" value="Genomic_DNA"/>
</dbReference>
<protein>
    <recommendedName>
        <fullName evidence="4">Secreted protein</fullName>
    </recommendedName>
</protein>
<dbReference type="AlphaFoldDB" id="A0A9P9A6P3"/>
<keyword evidence="3" id="KW-1185">Reference proteome</keyword>
<feature type="chain" id="PRO_5040226486" description="Secreted protein" evidence="1">
    <location>
        <begin position="28"/>
        <end position="72"/>
    </location>
</feature>
<gene>
    <name evidence="2" type="ORF">F5X68DRAFT_40932</name>
</gene>
<name>A0A9P9A6P3_9PEZI</name>
<evidence type="ECO:0000313" key="2">
    <source>
        <dbReference type="EMBL" id="KAH6673945.1"/>
    </source>
</evidence>
<feature type="signal peptide" evidence="1">
    <location>
        <begin position="1"/>
        <end position="27"/>
    </location>
</feature>
<sequence length="72" mass="8052">MHTASQSSSHRPVWWLVLVVVLLQTWSHRRNCSDSISAPDGSCRAENSNMSVSKASRAVGYMRQAHVMSRPL</sequence>
<comment type="caution">
    <text evidence="2">The sequence shown here is derived from an EMBL/GenBank/DDBJ whole genome shotgun (WGS) entry which is preliminary data.</text>
</comment>
<proteinExistence type="predicted"/>